<sequence length="88" mass="9884">MSSDDNKKKADALEKMRVGYILTSHMLVYLAMICFPILVWFIPKYMPALSSMNMIALAVLMNTNSYGYSNMLIAQNKEHKAGFISAVS</sequence>
<name>A0A015T2V3_BACFG</name>
<dbReference type="AlphaFoldDB" id="A0A015T2V3"/>
<evidence type="ECO:0000313" key="2">
    <source>
        <dbReference type="EMBL" id="EXY76862.1"/>
    </source>
</evidence>
<accession>A0A015T2V3</accession>
<reference evidence="2 3" key="1">
    <citation type="submission" date="2014-02" db="EMBL/GenBank/DDBJ databases">
        <authorList>
            <person name="Sears C."/>
            <person name="Carroll K."/>
            <person name="Sack B.R."/>
            <person name="Qadri F."/>
            <person name="Myers L.L."/>
            <person name="Chung G.-T."/>
            <person name="Escheverria P."/>
            <person name="Fraser C.M."/>
            <person name="Sadzewicz L."/>
            <person name="Shefchek K.A."/>
            <person name="Tallon L."/>
            <person name="Das S.P."/>
            <person name="Daugherty S."/>
            <person name="Mongodin E.F."/>
        </authorList>
    </citation>
    <scope>NUCLEOTIDE SEQUENCE [LARGE SCALE GENOMIC DNA]</scope>
    <source>
        <strain evidence="3">3988T(B)14</strain>
    </source>
</reference>
<feature type="transmembrane region" description="Helical" evidence="1">
    <location>
        <begin position="20"/>
        <end position="42"/>
    </location>
</feature>
<keyword evidence="1" id="KW-0812">Transmembrane</keyword>
<evidence type="ECO:0000313" key="3">
    <source>
        <dbReference type="Proteomes" id="UP000020529"/>
    </source>
</evidence>
<keyword evidence="1" id="KW-0472">Membrane</keyword>
<keyword evidence="1" id="KW-1133">Transmembrane helix</keyword>
<feature type="non-terminal residue" evidence="2">
    <location>
        <position position="88"/>
    </location>
</feature>
<dbReference type="EMBL" id="JGCY01000081">
    <property type="protein sequence ID" value="EXY76862.1"/>
    <property type="molecule type" value="Genomic_DNA"/>
</dbReference>
<proteinExistence type="predicted"/>
<feature type="transmembrane region" description="Helical" evidence="1">
    <location>
        <begin position="48"/>
        <end position="68"/>
    </location>
</feature>
<protein>
    <submittedName>
        <fullName evidence="2">Uncharacterized protein</fullName>
    </submittedName>
</protein>
<dbReference type="Proteomes" id="UP000020529">
    <property type="component" value="Unassembled WGS sequence"/>
</dbReference>
<gene>
    <name evidence="2" type="ORF">M124_4240</name>
</gene>
<comment type="caution">
    <text evidence="2">The sequence shown here is derived from an EMBL/GenBank/DDBJ whole genome shotgun (WGS) entry which is preliminary data.</text>
</comment>
<organism evidence="2 3">
    <name type="scientific">Bacteroides fragilis str. 3988T(B)14</name>
    <dbReference type="NCBI Taxonomy" id="1339315"/>
    <lineage>
        <taxon>Bacteria</taxon>
        <taxon>Pseudomonadati</taxon>
        <taxon>Bacteroidota</taxon>
        <taxon>Bacteroidia</taxon>
        <taxon>Bacteroidales</taxon>
        <taxon>Bacteroidaceae</taxon>
        <taxon>Bacteroides</taxon>
    </lineage>
</organism>
<evidence type="ECO:0000256" key="1">
    <source>
        <dbReference type="SAM" id="Phobius"/>
    </source>
</evidence>